<evidence type="ECO:0000313" key="3">
    <source>
        <dbReference type="Proteomes" id="UP001058974"/>
    </source>
</evidence>
<feature type="non-terminal residue" evidence="2">
    <location>
        <position position="1"/>
    </location>
</feature>
<name>A0A9D4YG40_PEA</name>
<dbReference type="EMBL" id="JAMSHJ010000002">
    <property type="protein sequence ID" value="KAI5435901.1"/>
    <property type="molecule type" value="Genomic_DNA"/>
</dbReference>
<evidence type="ECO:0000259" key="1">
    <source>
        <dbReference type="Pfam" id="PF17834"/>
    </source>
</evidence>
<dbReference type="GO" id="GO:0005975">
    <property type="term" value="P:carbohydrate metabolic process"/>
    <property type="evidence" value="ECO:0007669"/>
    <property type="project" value="InterPro"/>
</dbReference>
<comment type="caution">
    <text evidence="2">The sequence shown here is derived from an EMBL/GenBank/DDBJ whole genome shotgun (WGS) entry which is preliminary data.</text>
</comment>
<dbReference type="GO" id="GO:0004553">
    <property type="term" value="F:hydrolase activity, hydrolyzing O-glycosyl compounds"/>
    <property type="evidence" value="ECO:0007669"/>
    <property type="project" value="InterPro"/>
</dbReference>
<dbReference type="Pfam" id="PF17834">
    <property type="entry name" value="GHD"/>
    <property type="match status" value="1"/>
</dbReference>
<dbReference type="Gramene" id="Psat02G0235800-T2">
    <property type="protein sequence ID" value="KAI5435901.1"/>
    <property type="gene ID" value="KIW84_022358"/>
</dbReference>
<reference evidence="2 3" key="1">
    <citation type="journal article" date="2022" name="Nat. Genet.">
        <title>Improved pea reference genome and pan-genome highlight genomic features and evolutionary characteristics.</title>
        <authorList>
            <person name="Yang T."/>
            <person name="Liu R."/>
            <person name="Luo Y."/>
            <person name="Hu S."/>
            <person name="Wang D."/>
            <person name="Wang C."/>
            <person name="Pandey M.K."/>
            <person name="Ge S."/>
            <person name="Xu Q."/>
            <person name="Li N."/>
            <person name="Li G."/>
            <person name="Huang Y."/>
            <person name="Saxena R.K."/>
            <person name="Ji Y."/>
            <person name="Li M."/>
            <person name="Yan X."/>
            <person name="He Y."/>
            <person name="Liu Y."/>
            <person name="Wang X."/>
            <person name="Xiang C."/>
            <person name="Varshney R.K."/>
            <person name="Ding H."/>
            <person name="Gao S."/>
            <person name="Zong X."/>
        </authorList>
    </citation>
    <scope>NUCLEOTIDE SEQUENCE [LARGE SCALE GENOMIC DNA]</scope>
    <source>
        <strain evidence="2 3">cv. Zhongwan 6</strain>
    </source>
</reference>
<feature type="non-terminal residue" evidence="2">
    <location>
        <position position="109"/>
    </location>
</feature>
<accession>A0A9D4YG40</accession>
<sequence>AIKSCSTTLLQGVQRNFSLGELQEGYVFEEENGGCVALLINNDKGNNVTIQFRNSSYDLLPKSISILPDCQNVAFNTANVSTTSNRRIITSRQNFSSVDEWQQLQDVIP</sequence>
<dbReference type="PANTHER" id="PTHR23421">
    <property type="entry name" value="BETA-GALACTOSIDASE RELATED"/>
    <property type="match status" value="1"/>
</dbReference>
<dbReference type="InterPro" id="IPR001944">
    <property type="entry name" value="Glycoside_Hdrlase_35"/>
</dbReference>
<proteinExistence type="predicted"/>
<dbReference type="Proteomes" id="UP001058974">
    <property type="component" value="Chromosome 2"/>
</dbReference>
<protein>
    <recommendedName>
        <fullName evidence="1">Beta-galactosidase beta-sandwich domain-containing protein</fullName>
    </recommendedName>
</protein>
<dbReference type="AlphaFoldDB" id="A0A9D4YG40"/>
<dbReference type="InterPro" id="IPR041392">
    <property type="entry name" value="GHD"/>
</dbReference>
<keyword evidence="3" id="KW-1185">Reference proteome</keyword>
<feature type="domain" description="Beta-galactosidase beta-sandwich" evidence="1">
    <location>
        <begin position="25"/>
        <end position="80"/>
    </location>
</feature>
<organism evidence="2 3">
    <name type="scientific">Pisum sativum</name>
    <name type="common">Garden pea</name>
    <name type="synonym">Lathyrus oleraceus</name>
    <dbReference type="NCBI Taxonomy" id="3888"/>
    <lineage>
        <taxon>Eukaryota</taxon>
        <taxon>Viridiplantae</taxon>
        <taxon>Streptophyta</taxon>
        <taxon>Embryophyta</taxon>
        <taxon>Tracheophyta</taxon>
        <taxon>Spermatophyta</taxon>
        <taxon>Magnoliopsida</taxon>
        <taxon>eudicotyledons</taxon>
        <taxon>Gunneridae</taxon>
        <taxon>Pentapetalae</taxon>
        <taxon>rosids</taxon>
        <taxon>fabids</taxon>
        <taxon>Fabales</taxon>
        <taxon>Fabaceae</taxon>
        <taxon>Papilionoideae</taxon>
        <taxon>50 kb inversion clade</taxon>
        <taxon>NPAAA clade</taxon>
        <taxon>Hologalegina</taxon>
        <taxon>IRL clade</taxon>
        <taxon>Fabeae</taxon>
        <taxon>Lathyrus</taxon>
    </lineage>
</organism>
<evidence type="ECO:0000313" key="2">
    <source>
        <dbReference type="EMBL" id="KAI5435901.1"/>
    </source>
</evidence>
<gene>
    <name evidence="2" type="ORF">KIW84_022358</name>
</gene>